<dbReference type="InterPro" id="IPR016084">
    <property type="entry name" value="Haem_Oase-like_multi-hlx"/>
</dbReference>
<dbReference type="InterPro" id="IPR016053">
    <property type="entry name" value="Haem_Oase-like"/>
</dbReference>
<organism evidence="1 2">
    <name type="scientific">Blastococcus haudaquaticus</name>
    <dbReference type="NCBI Taxonomy" id="1938745"/>
    <lineage>
        <taxon>Bacteria</taxon>
        <taxon>Bacillati</taxon>
        <taxon>Actinomycetota</taxon>
        <taxon>Actinomycetes</taxon>
        <taxon>Geodermatophilales</taxon>
        <taxon>Geodermatophilaceae</taxon>
        <taxon>Blastococcus</taxon>
    </lineage>
</organism>
<accession>A0A286H5B4</accession>
<evidence type="ECO:0000313" key="2">
    <source>
        <dbReference type="Proteomes" id="UP000219482"/>
    </source>
</evidence>
<name>A0A286H5B4_9ACTN</name>
<protein>
    <submittedName>
        <fullName evidence="1">Heme oxygenase</fullName>
    </submittedName>
</protein>
<dbReference type="GO" id="GO:0004392">
    <property type="term" value="F:heme oxygenase (decyclizing) activity"/>
    <property type="evidence" value="ECO:0007669"/>
    <property type="project" value="InterPro"/>
</dbReference>
<dbReference type="OrthoDB" id="9149607at2"/>
<dbReference type="CDD" id="cd19166">
    <property type="entry name" value="HemeO-bac"/>
    <property type="match status" value="1"/>
</dbReference>
<dbReference type="GO" id="GO:0006788">
    <property type="term" value="P:heme oxidation"/>
    <property type="evidence" value="ECO:0007669"/>
    <property type="project" value="InterPro"/>
</dbReference>
<gene>
    <name evidence="1" type="ORF">SAMN06272739_3605</name>
</gene>
<dbReference type="Pfam" id="PF01126">
    <property type="entry name" value="Heme_oxygenase"/>
    <property type="match status" value="1"/>
</dbReference>
<dbReference type="Proteomes" id="UP000219482">
    <property type="component" value="Unassembled WGS sequence"/>
</dbReference>
<dbReference type="AlphaFoldDB" id="A0A286H5B4"/>
<dbReference type="SUPFAM" id="SSF48613">
    <property type="entry name" value="Heme oxygenase-like"/>
    <property type="match status" value="1"/>
</dbReference>
<dbReference type="RefSeq" id="WP_097185291.1">
    <property type="nucleotide sequence ID" value="NZ_OCNK01000004.1"/>
</dbReference>
<keyword evidence="2" id="KW-1185">Reference proteome</keyword>
<dbReference type="EMBL" id="OCNK01000004">
    <property type="protein sequence ID" value="SOE02509.1"/>
    <property type="molecule type" value="Genomic_DNA"/>
</dbReference>
<proteinExistence type="predicted"/>
<evidence type="ECO:0000313" key="1">
    <source>
        <dbReference type="EMBL" id="SOE02509.1"/>
    </source>
</evidence>
<dbReference type="Gene3D" id="1.20.910.10">
    <property type="entry name" value="Heme oxygenase-like"/>
    <property type="match status" value="1"/>
</dbReference>
<sequence>MAAGGTGVGDRRGDDVLRRLRLGTASEHQDVERTLDLLDAGLDRDRLTAILDRMHGFWVAAEAGLDRWAAGSVADARAVDWPRRRRAASFAADLHALGSAPSAAVPELPPLDGTDEALGRLYVLEGSTLGGVFIDRHLAALPALADVRVAAFSPYGEHTGSMWAAFRRVTREHVTAGGDAAVMVDAARATFAALAAWCRPVAPALSATA</sequence>
<reference evidence="2" key="1">
    <citation type="submission" date="2017-09" db="EMBL/GenBank/DDBJ databases">
        <authorList>
            <person name="Varghese N."/>
            <person name="Submissions S."/>
        </authorList>
    </citation>
    <scope>NUCLEOTIDE SEQUENCE [LARGE SCALE GENOMIC DNA]</scope>
    <source>
        <strain evidence="2">DSM 44270</strain>
    </source>
</reference>